<evidence type="ECO:0000256" key="3">
    <source>
        <dbReference type="ARBA" id="ARBA00022502"/>
    </source>
</evidence>
<keyword evidence="7" id="KW-0256">Endoplasmic reticulum</keyword>
<evidence type="ECO:0000256" key="10">
    <source>
        <dbReference type="SAM" id="MobiDB-lite"/>
    </source>
</evidence>
<keyword evidence="4" id="KW-0328">Glycosyltransferase</keyword>
<dbReference type="GO" id="GO:0006506">
    <property type="term" value="P:GPI anchor biosynthetic process"/>
    <property type="evidence" value="ECO:0007669"/>
    <property type="project" value="UniProtKB-KW"/>
</dbReference>
<evidence type="ECO:0000256" key="2">
    <source>
        <dbReference type="ARBA" id="ARBA00004687"/>
    </source>
</evidence>
<evidence type="ECO:0000256" key="8">
    <source>
        <dbReference type="ARBA" id="ARBA00022989"/>
    </source>
</evidence>
<dbReference type="GO" id="GO:0000009">
    <property type="term" value="F:alpha-1,6-mannosyltransferase activity"/>
    <property type="evidence" value="ECO:0007669"/>
    <property type="project" value="InterPro"/>
</dbReference>
<feature type="transmembrane region" description="Helical" evidence="11">
    <location>
        <begin position="358"/>
        <end position="377"/>
    </location>
</feature>
<keyword evidence="8 11" id="KW-1133">Transmembrane helix</keyword>
<evidence type="ECO:0008006" key="13">
    <source>
        <dbReference type="Google" id="ProtNLM"/>
    </source>
</evidence>
<feature type="transmembrane region" description="Helical" evidence="11">
    <location>
        <begin position="405"/>
        <end position="426"/>
    </location>
</feature>
<feature type="transmembrane region" description="Helical" evidence="11">
    <location>
        <begin position="148"/>
        <end position="169"/>
    </location>
</feature>
<protein>
    <recommendedName>
        <fullName evidence="13">Glycosyltransferase RgtA/B/C/D-like domain-containing protein</fullName>
    </recommendedName>
</protein>
<feature type="region of interest" description="Disordered" evidence="10">
    <location>
        <begin position="1"/>
        <end position="37"/>
    </location>
</feature>
<evidence type="ECO:0000256" key="1">
    <source>
        <dbReference type="ARBA" id="ARBA00004477"/>
    </source>
</evidence>
<gene>
    <name evidence="12" type="ORF">AB5J57_03820</name>
</gene>
<feature type="transmembrane region" description="Helical" evidence="11">
    <location>
        <begin position="265"/>
        <end position="285"/>
    </location>
</feature>
<proteinExistence type="predicted"/>
<evidence type="ECO:0000256" key="11">
    <source>
        <dbReference type="SAM" id="Phobius"/>
    </source>
</evidence>
<keyword evidence="6 11" id="KW-0812">Transmembrane</keyword>
<keyword evidence="9 11" id="KW-0472">Membrane</keyword>
<name>A0AB39LGD0_9ACTN</name>
<feature type="transmembrane region" description="Helical" evidence="11">
    <location>
        <begin position="47"/>
        <end position="69"/>
    </location>
</feature>
<feature type="transmembrane region" description="Helical" evidence="11">
    <location>
        <begin position="239"/>
        <end position="256"/>
    </location>
</feature>
<evidence type="ECO:0000313" key="12">
    <source>
        <dbReference type="EMBL" id="XDP92694.1"/>
    </source>
</evidence>
<dbReference type="PANTHER" id="PTHR12468:SF2">
    <property type="entry name" value="GPI MANNOSYLTRANSFERASE 2"/>
    <property type="match status" value="1"/>
</dbReference>
<comment type="subcellular location">
    <subcellularLocation>
        <location evidence="1">Endoplasmic reticulum membrane</location>
        <topology evidence="1">Multi-pass membrane protein</topology>
    </subcellularLocation>
</comment>
<reference evidence="12" key="1">
    <citation type="submission" date="2024-07" db="EMBL/GenBank/DDBJ databases">
        <authorList>
            <person name="Yu S.T."/>
        </authorList>
    </citation>
    <scope>NUCLEOTIDE SEQUENCE</scope>
    <source>
        <strain evidence="12">R02</strain>
    </source>
</reference>
<sequence>MSSTTTRLPEPAAAPPAAPGDPTPDDSASGGPAPGPRERLRRLAVRLGPVLAVYGVLKLAGFTVFLVLLDSAGDFREKHFRFGGGAHPWDVLGSWDGWWYQQIAQHGYDPALTPVPGATGLITLEGNSAAFFPLYPALMRLVSEVTGLGPYGAGMAVSVVCSFVAALGIHAVTARLGGRRAGLVAVGLWAVWPGSGTEWAVYSESLYTALAAWACWAVITRRWAAAGVLTFTAGLTRPTAFALVAALAVAGLIAVVRRREDWRQPLAAVAIAPLGVAGYLAWVGYRMGDWGGYTKLQEGAWGHTFDYGRHSLDVLTSVPVGHFDYLFAMPMEDLIGVGVVLLVPVLTVLLVRLRPPAVLVVYTVLSYLTVMGTQQYFGNVSRYLLPLFPLFVPLALAMRRLSGPVLAAVLGTAALASGSYAGYVLFELGVP</sequence>
<dbReference type="InterPro" id="IPR007315">
    <property type="entry name" value="PIG-V/Gpi18"/>
</dbReference>
<evidence type="ECO:0000256" key="5">
    <source>
        <dbReference type="ARBA" id="ARBA00022679"/>
    </source>
</evidence>
<keyword evidence="5" id="KW-0808">Transferase</keyword>
<dbReference type="RefSeq" id="WP_369154657.1">
    <property type="nucleotide sequence ID" value="NZ_CP163429.1"/>
</dbReference>
<comment type="pathway">
    <text evidence="2">Glycolipid biosynthesis; glycosylphosphatidylinositol-anchor biosynthesis.</text>
</comment>
<dbReference type="EMBL" id="CP163429">
    <property type="protein sequence ID" value="XDP92694.1"/>
    <property type="molecule type" value="Genomic_DNA"/>
</dbReference>
<organism evidence="12">
    <name type="scientific">Streptomyces sp. R02</name>
    <dbReference type="NCBI Taxonomy" id="3238623"/>
    <lineage>
        <taxon>Bacteria</taxon>
        <taxon>Bacillati</taxon>
        <taxon>Actinomycetota</taxon>
        <taxon>Actinomycetes</taxon>
        <taxon>Kitasatosporales</taxon>
        <taxon>Streptomycetaceae</taxon>
        <taxon>Streptomyces</taxon>
    </lineage>
</organism>
<dbReference type="PANTHER" id="PTHR12468">
    <property type="entry name" value="GPI MANNOSYLTRANSFERASE 2"/>
    <property type="match status" value="1"/>
</dbReference>
<evidence type="ECO:0000256" key="9">
    <source>
        <dbReference type="ARBA" id="ARBA00023136"/>
    </source>
</evidence>
<feature type="compositionally biased region" description="Pro residues" evidence="10">
    <location>
        <begin position="12"/>
        <end position="22"/>
    </location>
</feature>
<feature type="transmembrane region" description="Helical" evidence="11">
    <location>
        <begin position="181"/>
        <end position="202"/>
    </location>
</feature>
<feature type="transmembrane region" description="Helical" evidence="11">
    <location>
        <begin position="334"/>
        <end position="351"/>
    </location>
</feature>
<evidence type="ECO:0000256" key="6">
    <source>
        <dbReference type="ARBA" id="ARBA00022692"/>
    </source>
</evidence>
<dbReference type="GO" id="GO:0004376">
    <property type="term" value="F:GPI mannosyltransferase activity"/>
    <property type="evidence" value="ECO:0007669"/>
    <property type="project" value="InterPro"/>
</dbReference>
<dbReference type="AlphaFoldDB" id="A0AB39LGD0"/>
<accession>A0AB39LGD0</accession>
<evidence type="ECO:0000256" key="4">
    <source>
        <dbReference type="ARBA" id="ARBA00022676"/>
    </source>
</evidence>
<keyword evidence="3" id="KW-0337">GPI-anchor biosynthesis</keyword>
<dbReference type="GO" id="GO:0016020">
    <property type="term" value="C:membrane"/>
    <property type="evidence" value="ECO:0007669"/>
    <property type="project" value="GOC"/>
</dbReference>
<evidence type="ECO:0000256" key="7">
    <source>
        <dbReference type="ARBA" id="ARBA00022824"/>
    </source>
</evidence>